<organism evidence="1 2">
    <name type="scientific">Cedratvirus kamchatka</name>
    <dbReference type="NCBI Taxonomy" id="2716914"/>
    <lineage>
        <taxon>Viruses</taxon>
        <taxon>Pithoviruses</taxon>
        <taxon>Orthocedratvirinae</taxon>
        <taxon>Alphacedratvirus</taxon>
        <taxon>Alphacedratvirus rossiense</taxon>
    </lineage>
</organism>
<accession>A0A6G8MY48</accession>
<gene>
    <name evidence="1" type="primary">ck255</name>
</gene>
<keyword evidence="2" id="KW-1185">Reference proteome</keyword>
<dbReference type="EMBL" id="MN873693">
    <property type="protein sequence ID" value="QIN54380.1"/>
    <property type="molecule type" value="Genomic_DNA"/>
</dbReference>
<reference evidence="1" key="1">
    <citation type="submission" date="2019-12" db="EMBL/GenBank/DDBJ databases">
        <title>The DNA Methylation Landscape of Giant Viruses.</title>
        <authorList>
            <person name="Jeudy S."/>
            <person name="Rigou S."/>
            <person name="Alempic J.-M."/>
            <person name="Claverie J.-M."/>
            <person name="Abergel C."/>
            <person name="Legendre M."/>
        </authorList>
    </citation>
    <scope>NUCLEOTIDE SEQUENCE</scope>
    <source>
        <strain evidence="1">P4</strain>
    </source>
</reference>
<protein>
    <submittedName>
        <fullName evidence="1">Uncharacterized protein</fullName>
    </submittedName>
</protein>
<proteinExistence type="predicted"/>
<sequence>MQSAYSMIMSKSSKESLLKMILVDKEFYVLARDGFYKECIWDDDDYIKRLVLHGRKEDLEHFLNRGFLARLSTSEDAGDVCCCFSRR</sequence>
<dbReference type="Proteomes" id="UP001224087">
    <property type="component" value="Segment"/>
</dbReference>
<evidence type="ECO:0000313" key="2">
    <source>
        <dbReference type="Proteomes" id="UP001224087"/>
    </source>
</evidence>
<name>A0A6G8MY48_9VIRU</name>
<evidence type="ECO:0000313" key="1">
    <source>
        <dbReference type="EMBL" id="QIN54380.1"/>
    </source>
</evidence>